<protein>
    <submittedName>
        <fullName evidence="2">Uncharacterized protein</fullName>
    </submittedName>
</protein>
<keyword evidence="3" id="KW-1185">Reference proteome</keyword>
<gene>
    <name evidence="2" type="ORF">GSTUAT00001735001</name>
</gene>
<evidence type="ECO:0000256" key="1">
    <source>
        <dbReference type="SAM" id="MobiDB-lite"/>
    </source>
</evidence>
<organism evidence="2 3">
    <name type="scientific">Tuber aestivum</name>
    <name type="common">summer truffle</name>
    <dbReference type="NCBI Taxonomy" id="59557"/>
    <lineage>
        <taxon>Eukaryota</taxon>
        <taxon>Fungi</taxon>
        <taxon>Dikarya</taxon>
        <taxon>Ascomycota</taxon>
        <taxon>Pezizomycotina</taxon>
        <taxon>Pezizomycetes</taxon>
        <taxon>Pezizales</taxon>
        <taxon>Tuberaceae</taxon>
        <taxon>Tuber</taxon>
    </lineage>
</organism>
<dbReference type="Proteomes" id="UP001412239">
    <property type="component" value="Unassembled WGS sequence"/>
</dbReference>
<dbReference type="AlphaFoldDB" id="A0A292Q548"/>
<proteinExistence type="predicted"/>
<dbReference type="EMBL" id="LN890961">
    <property type="protein sequence ID" value="CUS14221.1"/>
    <property type="molecule type" value="Genomic_DNA"/>
</dbReference>
<feature type="region of interest" description="Disordered" evidence="1">
    <location>
        <begin position="41"/>
        <end position="62"/>
    </location>
</feature>
<evidence type="ECO:0000313" key="2">
    <source>
        <dbReference type="EMBL" id="CUS14221.1"/>
    </source>
</evidence>
<reference evidence="2" key="1">
    <citation type="submission" date="2015-10" db="EMBL/GenBank/DDBJ databases">
        <authorList>
            <person name="Regsiter A."/>
            <person name="william w."/>
        </authorList>
    </citation>
    <scope>NUCLEOTIDE SEQUENCE</scope>
    <source>
        <strain evidence="2">Montdore</strain>
    </source>
</reference>
<sequence length="133" mass="14861">MPRRRTNSISATVLFPARPENRERGTVNALDREIGWSTEVKRPLSKSSLQNSRRGRNSENGRSNTLYCQEYLLLFRFVTPGAFLLMNPSPSNPLPGPIRYHMVKSPSGGPTIRAVNGNPMPAGLPFKPLWLNS</sequence>
<name>A0A292Q548_9PEZI</name>
<evidence type="ECO:0000313" key="3">
    <source>
        <dbReference type="Proteomes" id="UP001412239"/>
    </source>
</evidence>
<accession>A0A292Q548</accession>